<evidence type="ECO:0000256" key="1">
    <source>
        <dbReference type="SAM" id="MobiDB-lite"/>
    </source>
</evidence>
<name>A0ABX8UJU4_9BURK</name>
<dbReference type="RefSeq" id="WP_219798658.1">
    <property type="nucleotide sequence ID" value="NZ_CP080095.1"/>
</dbReference>
<sequence>MQKMNARPSPGVEVVFAMTEPRERGERGGRHHRECRAQSEIGPRTQYLHVFCQTVAPVASIASAALVASQADKRAARALDCVPGAARRYNIQLR</sequence>
<feature type="region of interest" description="Disordered" evidence="1">
    <location>
        <begin position="1"/>
        <end position="38"/>
    </location>
</feature>
<accession>A0ABX8UJU4</accession>
<dbReference type="Proteomes" id="UP000826462">
    <property type="component" value="Chromosome 1"/>
</dbReference>
<evidence type="ECO:0000313" key="2">
    <source>
        <dbReference type="EMBL" id="QYD69291.1"/>
    </source>
</evidence>
<dbReference type="EMBL" id="CP080095">
    <property type="protein sequence ID" value="QYD69291.1"/>
    <property type="molecule type" value="Genomic_DNA"/>
</dbReference>
<evidence type="ECO:0000313" key="3">
    <source>
        <dbReference type="Proteomes" id="UP000826462"/>
    </source>
</evidence>
<organism evidence="2 3">
    <name type="scientific">Paraburkholderia edwinii</name>
    <dbReference type="NCBI Taxonomy" id="2861782"/>
    <lineage>
        <taxon>Bacteria</taxon>
        <taxon>Pseudomonadati</taxon>
        <taxon>Pseudomonadota</taxon>
        <taxon>Betaproteobacteria</taxon>
        <taxon>Burkholderiales</taxon>
        <taxon>Burkholderiaceae</taxon>
        <taxon>Paraburkholderia</taxon>
    </lineage>
</organism>
<gene>
    <name evidence="2" type="ORF">KZJ38_02590</name>
</gene>
<protein>
    <submittedName>
        <fullName evidence="2">Uncharacterized protein</fullName>
    </submittedName>
</protein>
<keyword evidence="3" id="KW-1185">Reference proteome</keyword>
<proteinExistence type="predicted"/>
<reference evidence="2 3" key="1">
    <citation type="submission" date="2021-07" db="EMBL/GenBank/DDBJ databases">
        <title>Paraburkholderia edwinii protects Aspergillus sp. from phenazines by acting as a toxin sponge.</title>
        <authorList>
            <person name="Dahlstrom K.M."/>
            <person name="Newman D.K."/>
        </authorList>
    </citation>
    <scope>NUCLEOTIDE SEQUENCE [LARGE SCALE GENOMIC DNA]</scope>
    <source>
        <strain evidence="2 3">Pe01</strain>
    </source>
</reference>